<name>A0ABQ9JRA8_9CUCU</name>
<keyword evidence="4" id="KW-1185">Reference proteome</keyword>
<evidence type="ECO:0000313" key="4">
    <source>
        <dbReference type="Proteomes" id="UP001162164"/>
    </source>
</evidence>
<reference evidence="3" key="1">
    <citation type="journal article" date="2023" name="Insect Mol. Biol.">
        <title>Genome sequencing provides insights into the evolution of gene families encoding plant cell wall-degrading enzymes in longhorned beetles.</title>
        <authorList>
            <person name="Shin N.R."/>
            <person name="Okamura Y."/>
            <person name="Kirsch R."/>
            <person name="Pauchet Y."/>
        </authorList>
    </citation>
    <scope>NUCLEOTIDE SEQUENCE</scope>
    <source>
        <strain evidence="3">MMC_N1</strain>
    </source>
</reference>
<feature type="signal peptide" evidence="2">
    <location>
        <begin position="1"/>
        <end position="24"/>
    </location>
</feature>
<dbReference type="PANTHER" id="PTHR31389:SF4">
    <property type="entry name" value="LD39211P"/>
    <property type="match status" value="1"/>
</dbReference>
<dbReference type="Proteomes" id="UP001162164">
    <property type="component" value="Unassembled WGS sequence"/>
</dbReference>
<proteinExistence type="predicted"/>
<keyword evidence="2" id="KW-0732">Signal</keyword>
<feature type="chain" id="PRO_5046379977" evidence="2">
    <location>
        <begin position="25"/>
        <end position="348"/>
    </location>
</feature>
<accession>A0ABQ9JRA8</accession>
<feature type="coiled-coil region" evidence="1">
    <location>
        <begin position="35"/>
        <end position="62"/>
    </location>
</feature>
<dbReference type="EMBL" id="JAPWTJ010000253">
    <property type="protein sequence ID" value="KAJ8980548.1"/>
    <property type="molecule type" value="Genomic_DNA"/>
</dbReference>
<keyword evidence="1" id="KW-0175">Coiled coil</keyword>
<protein>
    <submittedName>
        <fullName evidence="3">Uncharacterized protein</fullName>
    </submittedName>
</protein>
<dbReference type="PANTHER" id="PTHR31389">
    <property type="entry name" value="LD39211P"/>
    <property type="match status" value="1"/>
</dbReference>
<comment type="caution">
    <text evidence="3">The sequence shown here is derived from an EMBL/GenBank/DDBJ whole genome shotgun (WGS) entry which is preliminary data.</text>
</comment>
<evidence type="ECO:0000256" key="2">
    <source>
        <dbReference type="SAM" id="SignalP"/>
    </source>
</evidence>
<organism evidence="3 4">
    <name type="scientific">Molorchus minor</name>
    <dbReference type="NCBI Taxonomy" id="1323400"/>
    <lineage>
        <taxon>Eukaryota</taxon>
        <taxon>Metazoa</taxon>
        <taxon>Ecdysozoa</taxon>
        <taxon>Arthropoda</taxon>
        <taxon>Hexapoda</taxon>
        <taxon>Insecta</taxon>
        <taxon>Pterygota</taxon>
        <taxon>Neoptera</taxon>
        <taxon>Endopterygota</taxon>
        <taxon>Coleoptera</taxon>
        <taxon>Polyphaga</taxon>
        <taxon>Cucujiformia</taxon>
        <taxon>Chrysomeloidea</taxon>
        <taxon>Cerambycidae</taxon>
        <taxon>Lamiinae</taxon>
        <taxon>Monochamini</taxon>
        <taxon>Molorchus</taxon>
    </lineage>
</organism>
<evidence type="ECO:0000313" key="3">
    <source>
        <dbReference type="EMBL" id="KAJ8980548.1"/>
    </source>
</evidence>
<gene>
    <name evidence="3" type="ORF">NQ317_001055</name>
</gene>
<sequence length="348" mass="39493">MRTKNFLITLCVLVSISLVFIIFGQNKPESIQSIVSTTNEQIKNFKDNLRDAEAKTLNADEEYLNLFGNTSLPVIVTYVLNGQESQAIGLIINVAKIVPNNTILVYNLGLGDYALKMLLNYCNSTRCQVINFDLSEFPSHVESDTLHAYRPLIIQDALQHTGAVFFLESNYRLLKNVTQSLIMRLYEETTKKNGILAWPFELKNPVSSLTHKKMFEYFRTDAENFLFLQMVKADVLLMVNTEGIHNDIMLPWVQCALTQDCIFPIGAQSAGCKFDKKPQYRYSGCHSYDASALNIALGLKFKQDYSSYTDSERSVTYFEIVSLGKAEALLRELEQNFTTEGRSLPFES</sequence>
<evidence type="ECO:0000256" key="1">
    <source>
        <dbReference type="SAM" id="Coils"/>
    </source>
</evidence>